<sequence>MANAGTLLSDLDGKAPLSGDGDLVKMIYQDMNSGQDIRPGMGLPSGMAPGGVQGPMMPMPPPQQSTQQYQMDSGPPTAHIIGGQHPTSADFAQMLQSSTPGFAAGGNWASTNDYMQSSGSNHSQQAQLAAQIANMQASQGKAWSNILSGEVKIPILIAILVFIVNLPFLSVLVAHYAPWMLKTSGDMNIYGQASKALLVGLMFWGANRIILPLLG</sequence>
<evidence type="ECO:0000256" key="1">
    <source>
        <dbReference type="SAM" id="Phobius"/>
    </source>
</evidence>
<proteinExistence type="predicted"/>
<evidence type="ECO:0000313" key="2">
    <source>
        <dbReference type="EMBL" id="QHT16679.1"/>
    </source>
</evidence>
<protein>
    <submittedName>
        <fullName evidence="2">Uncharacterized protein</fullName>
    </submittedName>
</protein>
<dbReference type="EMBL" id="MN739626">
    <property type="protein sequence ID" value="QHT16679.1"/>
    <property type="molecule type" value="Genomic_DNA"/>
</dbReference>
<feature type="transmembrane region" description="Helical" evidence="1">
    <location>
        <begin position="153"/>
        <end position="176"/>
    </location>
</feature>
<keyword evidence="1" id="KW-0472">Membrane</keyword>
<reference evidence="2" key="1">
    <citation type="journal article" date="2020" name="Nature">
        <title>Giant virus diversity and host interactions through global metagenomics.</title>
        <authorList>
            <person name="Schulz F."/>
            <person name="Roux S."/>
            <person name="Paez-Espino D."/>
            <person name="Jungbluth S."/>
            <person name="Walsh D.A."/>
            <person name="Denef V.J."/>
            <person name="McMahon K.D."/>
            <person name="Konstantinidis K.T."/>
            <person name="Eloe-Fadrosh E.A."/>
            <person name="Kyrpides N.C."/>
            <person name="Woyke T."/>
        </authorList>
    </citation>
    <scope>NUCLEOTIDE SEQUENCE</scope>
    <source>
        <strain evidence="2">GVMAG-M-3300023174-189</strain>
    </source>
</reference>
<accession>A0A6C0DLE2</accession>
<organism evidence="2">
    <name type="scientific">viral metagenome</name>
    <dbReference type="NCBI Taxonomy" id="1070528"/>
    <lineage>
        <taxon>unclassified sequences</taxon>
        <taxon>metagenomes</taxon>
        <taxon>organismal metagenomes</taxon>
    </lineage>
</organism>
<feature type="transmembrane region" description="Helical" evidence="1">
    <location>
        <begin position="196"/>
        <end position="214"/>
    </location>
</feature>
<name>A0A6C0DLE2_9ZZZZ</name>
<keyword evidence="1" id="KW-0812">Transmembrane</keyword>
<keyword evidence="1" id="KW-1133">Transmembrane helix</keyword>
<dbReference type="AlphaFoldDB" id="A0A6C0DLE2"/>